<evidence type="ECO:0000256" key="4">
    <source>
        <dbReference type="ARBA" id="ARBA00023125"/>
    </source>
</evidence>
<dbReference type="OrthoDB" id="5297879at2"/>
<evidence type="ECO:0000256" key="2">
    <source>
        <dbReference type="ARBA" id="ARBA00010610"/>
    </source>
</evidence>
<evidence type="ECO:0000256" key="1">
    <source>
        <dbReference type="ARBA" id="ARBA00004453"/>
    </source>
</evidence>
<dbReference type="InterPro" id="IPR027444">
    <property type="entry name" value="H-NS_C_dom"/>
</dbReference>
<dbReference type="SUPFAM" id="SSF81273">
    <property type="entry name" value="H-NS histone-like proteins"/>
    <property type="match status" value="1"/>
</dbReference>
<dbReference type="RefSeq" id="WP_123203692.1">
    <property type="nucleotide sequence ID" value="NZ_RJTL01000035.1"/>
</dbReference>
<proteinExistence type="inferred from homology"/>
<accession>A0A454TM39</accession>
<keyword evidence="4" id="KW-0238">DNA-binding</keyword>
<dbReference type="GO" id="GO:0003677">
    <property type="term" value="F:DNA binding"/>
    <property type="evidence" value="ECO:0007669"/>
    <property type="project" value="UniProtKB-KW"/>
</dbReference>
<comment type="caution">
    <text evidence="6">The sequence shown here is derived from an EMBL/GenBank/DDBJ whole genome shotgun (WGS) entry which is preliminary data.</text>
</comment>
<dbReference type="EMBL" id="RJTL01000035">
    <property type="protein sequence ID" value="RNM03216.1"/>
    <property type="molecule type" value="Genomic_DNA"/>
</dbReference>
<dbReference type="GO" id="GO:0009295">
    <property type="term" value="C:nucleoid"/>
    <property type="evidence" value="ECO:0007669"/>
    <property type="project" value="UniProtKB-SubCell"/>
</dbReference>
<evidence type="ECO:0000259" key="5">
    <source>
        <dbReference type="SMART" id="SM00528"/>
    </source>
</evidence>
<comment type="similarity">
    <text evidence="2">Belongs to the histone-like protein H-NS family.</text>
</comment>
<evidence type="ECO:0000256" key="3">
    <source>
        <dbReference type="ARBA" id="ARBA00022490"/>
    </source>
</evidence>
<dbReference type="SMART" id="SM00528">
    <property type="entry name" value="HNS"/>
    <property type="match status" value="1"/>
</dbReference>
<keyword evidence="3" id="KW-0963">Cytoplasm</keyword>
<feature type="domain" description="DNA-binding protein H-NS-like C-terminal" evidence="5">
    <location>
        <begin position="56"/>
        <end position="94"/>
    </location>
</feature>
<comment type="subcellular location">
    <subcellularLocation>
        <location evidence="1">Cytoplasm</location>
        <location evidence="1">Nucleoid</location>
    </subcellularLocation>
</comment>
<evidence type="ECO:0000313" key="7">
    <source>
        <dbReference type="Proteomes" id="UP000271222"/>
    </source>
</evidence>
<dbReference type="PANTHER" id="PTHR38097:SF2">
    <property type="entry name" value="DNA-BINDING PROTEIN STPA"/>
    <property type="match status" value="1"/>
</dbReference>
<dbReference type="Proteomes" id="UP000271222">
    <property type="component" value="Unassembled WGS sequence"/>
</dbReference>
<evidence type="ECO:0000313" key="6">
    <source>
        <dbReference type="EMBL" id="RNM03216.1"/>
    </source>
</evidence>
<gene>
    <name evidence="6" type="ORF">EGA29_19205</name>
</gene>
<dbReference type="Pfam" id="PF00816">
    <property type="entry name" value="Histone_HNS"/>
    <property type="match status" value="1"/>
</dbReference>
<organism evidence="6 7">
    <name type="scientific">Ralstonia pseudosolanacearum</name>
    <dbReference type="NCBI Taxonomy" id="1310165"/>
    <lineage>
        <taxon>Bacteria</taxon>
        <taxon>Pseudomonadati</taxon>
        <taxon>Pseudomonadota</taxon>
        <taxon>Betaproteobacteria</taxon>
        <taxon>Burkholderiales</taxon>
        <taxon>Burkholderiaceae</taxon>
        <taxon>Ralstonia</taxon>
        <taxon>Ralstonia solanacearum species complex</taxon>
    </lineage>
</organism>
<name>A0A454TM39_9RALS</name>
<reference evidence="6 7" key="1">
    <citation type="submission" date="2018-10" db="EMBL/GenBank/DDBJ databases">
        <title>Draft Genome Sequence of Ralstonia pseudosolanacearum (R. solanacearum phylotype I) Strain Tg03 Isolated from Luffa cylindrica in China.</title>
        <authorList>
            <person name="Yuan G.-Q."/>
            <person name="Li Q.-Q."/>
            <person name="Zhang Y.-W."/>
        </authorList>
    </citation>
    <scope>NUCLEOTIDE SEQUENCE [LARGE SCALE GENOMIC DNA]</scope>
    <source>
        <strain evidence="6 7">Tg03</strain>
    </source>
</reference>
<dbReference type="PANTHER" id="PTHR38097">
    <property type="match status" value="1"/>
</dbReference>
<sequence length="96" mass="10742">MPTYKELVRKRAELEAQIEVARQAELAKVIEQLQATIAEYGLTASDIWSTGPKKQGGGKVVMAAKYLNPQTGQTWSGRGRAPLWIGKNRDRFLIEK</sequence>
<dbReference type="AlphaFoldDB" id="A0A454TM39"/>
<dbReference type="Gene3D" id="4.10.430.30">
    <property type="match status" value="1"/>
</dbReference>
<protein>
    <submittedName>
        <fullName evidence="6">H-NS histone family protein</fullName>
    </submittedName>
</protein>